<dbReference type="InterPro" id="IPR038476">
    <property type="entry name" value="UvrC_RNase_H_dom_sf"/>
</dbReference>
<evidence type="ECO:0000259" key="10">
    <source>
        <dbReference type="PROSITE" id="PS50165"/>
    </source>
</evidence>
<comment type="caution">
    <text evidence="11">The sequence shown here is derived from an EMBL/GenBank/DDBJ whole genome shotgun (WGS) entry which is preliminary data.</text>
</comment>
<evidence type="ECO:0000256" key="2">
    <source>
        <dbReference type="ARBA" id="ARBA00022763"/>
    </source>
</evidence>
<dbReference type="InterPro" id="IPR000305">
    <property type="entry name" value="GIY-YIG_endonuc"/>
</dbReference>
<dbReference type="RefSeq" id="WP_136425874.1">
    <property type="nucleotide sequence ID" value="NZ_SSSM01000001.1"/>
</dbReference>
<keyword evidence="1 6" id="KW-0963">Cytoplasm</keyword>
<dbReference type="OrthoDB" id="9804933at2"/>
<dbReference type="GO" id="GO:0005737">
    <property type="term" value="C:cytoplasm"/>
    <property type="evidence" value="ECO:0007669"/>
    <property type="project" value="UniProtKB-SubCell"/>
</dbReference>
<keyword evidence="2 6" id="KW-0227">DNA damage</keyword>
<evidence type="ECO:0000313" key="12">
    <source>
        <dbReference type="Proteomes" id="UP000309133"/>
    </source>
</evidence>
<dbReference type="FunFam" id="3.40.1440.10:FF:000001">
    <property type="entry name" value="UvrABC system protein C"/>
    <property type="match status" value="1"/>
</dbReference>
<dbReference type="InterPro" id="IPR010994">
    <property type="entry name" value="RuvA_2-like"/>
</dbReference>
<dbReference type="SMART" id="SM00278">
    <property type="entry name" value="HhH1"/>
    <property type="match status" value="2"/>
</dbReference>
<gene>
    <name evidence="6 11" type="primary">uvrC</name>
    <name evidence="11" type="ORF">E6C64_01660</name>
</gene>
<dbReference type="GO" id="GO:0003677">
    <property type="term" value="F:DNA binding"/>
    <property type="evidence" value="ECO:0007669"/>
    <property type="project" value="UniProtKB-UniRule"/>
</dbReference>
<dbReference type="Gene3D" id="3.40.1440.10">
    <property type="entry name" value="GIY-YIG endonuclease"/>
    <property type="match status" value="1"/>
</dbReference>
<dbReference type="GO" id="GO:0009432">
    <property type="term" value="P:SOS response"/>
    <property type="evidence" value="ECO:0007669"/>
    <property type="project" value="UniProtKB-UniRule"/>
</dbReference>
<dbReference type="GO" id="GO:0006289">
    <property type="term" value="P:nucleotide-excision repair"/>
    <property type="evidence" value="ECO:0007669"/>
    <property type="project" value="UniProtKB-UniRule"/>
</dbReference>
<dbReference type="Gene3D" id="4.10.860.10">
    <property type="entry name" value="UVR domain"/>
    <property type="match status" value="1"/>
</dbReference>
<dbReference type="Gene3D" id="1.10.150.20">
    <property type="entry name" value="5' to 3' exonuclease, C-terminal subdomain"/>
    <property type="match status" value="1"/>
</dbReference>
<evidence type="ECO:0000259" key="9">
    <source>
        <dbReference type="PROSITE" id="PS50164"/>
    </source>
</evidence>
<evidence type="ECO:0000259" key="8">
    <source>
        <dbReference type="PROSITE" id="PS50151"/>
    </source>
</evidence>
<organism evidence="11 12">
    <name type="scientific">Naasia lichenicola</name>
    <dbReference type="NCBI Taxonomy" id="2565933"/>
    <lineage>
        <taxon>Bacteria</taxon>
        <taxon>Bacillati</taxon>
        <taxon>Actinomycetota</taxon>
        <taxon>Actinomycetes</taxon>
        <taxon>Micrococcales</taxon>
        <taxon>Microbacteriaceae</taxon>
        <taxon>Naasia</taxon>
    </lineage>
</organism>
<dbReference type="Pfam" id="PF08459">
    <property type="entry name" value="UvrC_RNaseH_dom"/>
    <property type="match status" value="1"/>
</dbReference>
<feature type="compositionally biased region" description="Acidic residues" evidence="7">
    <location>
        <begin position="488"/>
        <end position="511"/>
    </location>
</feature>
<dbReference type="SUPFAM" id="SSF46600">
    <property type="entry name" value="C-terminal UvrC-binding domain of UvrB"/>
    <property type="match status" value="1"/>
</dbReference>
<dbReference type="NCBIfam" id="NF001824">
    <property type="entry name" value="PRK00558.1-5"/>
    <property type="match status" value="1"/>
</dbReference>
<evidence type="ECO:0000256" key="4">
    <source>
        <dbReference type="ARBA" id="ARBA00022881"/>
    </source>
</evidence>
<dbReference type="Pfam" id="PF01541">
    <property type="entry name" value="GIY-YIG"/>
    <property type="match status" value="1"/>
</dbReference>
<dbReference type="InterPro" id="IPR036876">
    <property type="entry name" value="UVR_dom_sf"/>
</dbReference>
<feature type="domain" description="GIY-YIG" evidence="9">
    <location>
        <begin position="20"/>
        <end position="99"/>
    </location>
</feature>
<name>A0A4S4FR44_9MICO</name>
<keyword evidence="6" id="KW-0742">SOS response</keyword>
<dbReference type="SMART" id="SM00465">
    <property type="entry name" value="GIYc"/>
    <property type="match status" value="1"/>
</dbReference>
<dbReference type="SUPFAM" id="SSF47781">
    <property type="entry name" value="RuvA domain 2-like"/>
    <property type="match status" value="1"/>
</dbReference>
<evidence type="ECO:0000256" key="5">
    <source>
        <dbReference type="ARBA" id="ARBA00023204"/>
    </source>
</evidence>
<accession>A0A4S4FR44</accession>
<reference evidence="11 12" key="1">
    <citation type="submission" date="2019-04" db="EMBL/GenBank/DDBJ databases">
        <authorList>
            <person name="Jiang L."/>
        </authorList>
    </citation>
    <scope>NUCLEOTIDE SEQUENCE [LARGE SCALE GENOMIC DNA]</scope>
    <source>
        <strain evidence="11 12">YIM 131853</strain>
    </source>
</reference>
<dbReference type="GO" id="GO:0009380">
    <property type="term" value="C:excinuclease repair complex"/>
    <property type="evidence" value="ECO:0007669"/>
    <property type="project" value="InterPro"/>
</dbReference>
<keyword evidence="4 6" id="KW-0267">Excision nuclease</keyword>
<dbReference type="PROSITE" id="PS50151">
    <property type="entry name" value="UVR"/>
    <property type="match status" value="1"/>
</dbReference>
<dbReference type="PROSITE" id="PS50165">
    <property type="entry name" value="UVRC"/>
    <property type="match status" value="1"/>
</dbReference>
<dbReference type="InterPro" id="IPR035901">
    <property type="entry name" value="GIY-YIG_endonuc_sf"/>
</dbReference>
<comment type="subunit">
    <text evidence="6">Interacts with UvrB in an incision complex.</text>
</comment>
<dbReference type="PANTHER" id="PTHR30562">
    <property type="entry name" value="UVRC/OXIDOREDUCTASE"/>
    <property type="match status" value="1"/>
</dbReference>
<comment type="similarity">
    <text evidence="6">Belongs to the UvrC family.</text>
</comment>
<keyword evidence="3 6" id="KW-0228">DNA excision</keyword>
<dbReference type="Pfam" id="PF02151">
    <property type="entry name" value="UVR"/>
    <property type="match status" value="1"/>
</dbReference>
<dbReference type="AlphaFoldDB" id="A0A4S4FR44"/>
<evidence type="ECO:0000313" key="11">
    <source>
        <dbReference type="EMBL" id="THG33093.1"/>
    </source>
</evidence>
<evidence type="ECO:0000256" key="3">
    <source>
        <dbReference type="ARBA" id="ARBA00022769"/>
    </source>
</evidence>
<dbReference type="Proteomes" id="UP000309133">
    <property type="component" value="Unassembled WGS sequence"/>
</dbReference>
<comment type="function">
    <text evidence="6">The UvrABC repair system catalyzes the recognition and processing of DNA lesions. UvrC both incises the 5' and 3' sides of the lesion. The N-terminal half is responsible for the 3' incision and the C-terminal half is responsible for the 5' incision.</text>
</comment>
<comment type="subcellular location">
    <subcellularLocation>
        <location evidence="6">Cytoplasm</location>
    </subcellularLocation>
</comment>
<evidence type="ECO:0000256" key="1">
    <source>
        <dbReference type="ARBA" id="ARBA00022490"/>
    </source>
</evidence>
<dbReference type="HAMAP" id="MF_00203">
    <property type="entry name" value="UvrC"/>
    <property type="match status" value="1"/>
</dbReference>
<dbReference type="Pfam" id="PF22920">
    <property type="entry name" value="UvrC_RNaseH"/>
    <property type="match status" value="1"/>
</dbReference>
<feature type="domain" description="UvrC family homology region profile" evidence="10">
    <location>
        <begin position="263"/>
        <end position="478"/>
    </location>
</feature>
<dbReference type="InterPro" id="IPR047296">
    <property type="entry name" value="GIY-YIG_UvrC_Cho"/>
</dbReference>
<dbReference type="EMBL" id="SSSM01000001">
    <property type="protein sequence ID" value="THG33093.1"/>
    <property type="molecule type" value="Genomic_DNA"/>
</dbReference>
<dbReference type="PANTHER" id="PTHR30562:SF1">
    <property type="entry name" value="UVRABC SYSTEM PROTEIN C"/>
    <property type="match status" value="1"/>
</dbReference>
<evidence type="ECO:0000256" key="7">
    <source>
        <dbReference type="SAM" id="MobiDB-lite"/>
    </source>
</evidence>
<dbReference type="InterPro" id="IPR001943">
    <property type="entry name" value="UVR_dom"/>
</dbReference>
<dbReference type="Pfam" id="PF14520">
    <property type="entry name" value="HHH_5"/>
    <property type="match status" value="1"/>
</dbReference>
<dbReference type="InterPro" id="IPR004791">
    <property type="entry name" value="UvrC"/>
</dbReference>
<protein>
    <recommendedName>
        <fullName evidence="6">UvrABC system protein C</fullName>
        <shortName evidence="6">Protein UvrC</shortName>
    </recommendedName>
    <alternativeName>
        <fullName evidence="6">Excinuclease ABC subunit C</fullName>
    </alternativeName>
</protein>
<dbReference type="CDD" id="cd10434">
    <property type="entry name" value="GIY-YIG_UvrC_Cho"/>
    <property type="match status" value="1"/>
</dbReference>
<dbReference type="GO" id="GO:0009381">
    <property type="term" value="F:excinuclease ABC activity"/>
    <property type="evidence" value="ECO:0007669"/>
    <property type="project" value="UniProtKB-UniRule"/>
</dbReference>
<dbReference type="InterPro" id="IPR001162">
    <property type="entry name" value="UvrC_RNase_H_dom"/>
</dbReference>
<feature type="domain" description="UVR" evidence="8">
    <location>
        <begin position="212"/>
        <end position="247"/>
    </location>
</feature>
<evidence type="ECO:0000256" key="6">
    <source>
        <dbReference type="HAMAP-Rule" id="MF_00203"/>
    </source>
</evidence>
<feature type="region of interest" description="Disordered" evidence="7">
    <location>
        <begin position="473"/>
        <end position="520"/>
    </location>
</feature>
<sequence>MPTSTRPTLAYKPKAGEIPTEPGVYRFSDASGRVLYVGKAKNLRQRLSNYFAPLHTLHERTRRMVTTAAGVQWTVVGSDFEALQLEYTWIKEFAPPFNVKFRDDKSYPYLAVTLGDEAPRITVTRNRKIPGARYFGPYPKVWAVRETIEQMVKAFPVRTCSDSSYKRAMETGRPCFPGQIGRCGGPCSQKVTIAEHRAIIDEFVAFMASPDPRMIADLTRGMKQAAADFDYERAAVLRDRIGALQNVLESSAVVLSESVEADVFGIEHDELAAAVQQFRVRGGRVRGVRSWVVDKELDIGMAELVDSVLQSAYDASEPPPREIIVPELPDDAEALEQLLTMLKDRGSVKLRAAQRGEKAALLQTATLNAKQALGLYKMRRSADYVARSRALTDLQEALDLDDAPLRMECYDVSHLSGTNIVASMVVFEDGLPRKDQYRRFNVADSTDDTESLYQVLSRRLSYLDTGEVPKSAELVISGELPSSAARNDDDEPEDDGQESESEESESEEELEPSAPKKPGRFSYRPNLLIVDGGQPQVAAAARALADSGVQGIALVGIAKRLEEVWQPDSDYPVILPRNSDALFLVQRIRDEAHRFAITHQRARRKRDITSVLTEIPGLGAARVKDLLKHFGSVAKLKEASVQEIQEVKGIGPRIAETIHERLQA</sequence>
<dbReference type="InterPro" id="IPR003583">
    <property type="entry name" value="Hlx-hairpin-Hlx_DNA-bd_motif"/>
</dbReference>
<keyword evidence="5 6" id="KW-0234">DNA repair</keyword>
<dbReference type="InterPro" id="IPR050066">
    <property type="entry name" value="UvrABC_protein_C"/>
</dbReference>
<dbReference type="Gene3D" id="3.30.420.340">
    <property type="entry name" value="UvrC, RNAse H endonuclease domain"/>
    <property type="match status" value="1"/>
</dbReference>
<dbReference type="NCBIfam" id="TIGR00194">
    <property type="entry name" value="uvrC"/>
    <property type="match status" value="1"/>
</dbReference>
<keyword evidence="12" id="KW-1185">Reference proteome</keyword>
<dbReference type="SUPFAM" id="SSF82771">
    <property type="entry name" value="GIY-YIG endonuclease"/>
    <property type="match status" value="1"/>
</dbReference>
<dbReference type="PROSITE" id="PS50164">
    <property type="entry name" value="GIY_YIG"/>
    <property type="match status" value="1"/>
</dbReference>
<proteinExistence type="inferred from homology"/>